<protein>
    <recommendedName>
        <fullName evidence="1">F-box domain-containing protein</fullName>
    </recommendedName>
</protein>
<dbReference type="PROSITE" id="PS50181">
    <property type="entry name" value="FBOX"/>
    <property type="match status" value="1"/>
</dbReference>
<evidence type="ECO:0000313" key="3">
    <source>
        <dbReference type="Proteomes" id="UP000184383"/>
    </source>
</evidence>
<dbReference type="SUPFAM" id="SSF52047">
    <property type="entry name" value="RNI-like"/>
    <property type="match status" value="1"/>
</dbReference>
<dbReference type="InterPro" id="IPR001810">
    <property type="entry name" value="F-box_dom"/>
</dbReference>
<dbReference type="Pfam" id="PF00646">
    <property type="entry name" value="F-box"/>
    <property type="match status" value="1"/>
</dbReference>
<proteinExistence type="predicted"/>
<dbReference type="AlphaFoldDB" id="A0A1L9REH8"/>
<feature type="domain" description="F-box" evidence="1">
    <location>
        <begin position="10"/>
        <end position="55"/>
    </location>
</feature>
<reference evidence="3" key="1">
    <citation type="journal article" date="2017" name="Genome Biol.">
        <title>Comparative genomics reveals high biological diversity and specific adaptations in the industrially and medically important fungal genus Aspergillus.</title>
        <authorList>
            <person name="de Vries R.P."/>
            <person name="Riley R."/>
            <person name="Wiebenga A."/>
            <person name="Aguilar-Osorio G."/>
            <person name="Amillis S."/>
            <person name="Uchima C.A."/>
            <person name="Anderluh G."/>
            <person name="Asadollahi M."/>
            <person name="Askin M."/>
            <person name="Barry K."/>
            <person name="Battaglia E."/>
            <person name="Bayram O."/>
            <person name="Benocci T."/>
            <person name="Braus-Stromeyer S.A."/>
            <person name="Caldana C."/>
            <person name="Canovas D."/>
            <person name="Cerqueira G.C."/>
            <person name="Chen F."/>
            <person name="Chen W."/>
            <person name="Choi C."/>
            <person name="Clum A."/>
            <person name="Dos Santos R.A."/>
            <person name="Damasio A.R."/>
            <person name="Diallinas G."/>
            <person name="Emri T."/>
            <person name="Fekete E."/>
            <person name="Flipphi M."/>
            <person name="Freyberg S."/>
            <person name="Gallo A."/>
            <person name="Gournas C."/>
            <person name="Habgood R."/>
            <person name="Hainaut M."/>
            <person name="Harispe M.L."/>
            <person name="Henrissat B."/>
            <person name="Hilden K.S."/>
            <person name="Hope R."/>
            <person name="Hossain A."/>
            <person name="Karabika E."/>
            <person name="Karaffa L."/>
            <person name="Karanyi Z."/>
            <person name="Krasevec N."/>
            <person name="Kuo A."/>
            <person name="Kusch H."/>
            <person name="LaButti K."/>
            <person name="Lagendijk E.L."/>
            <person name="Lapidus A."/>
            <person name="Levasseur A."/>
            <person name="Lindquist E."/>
            <person name="Lipzen A."/>
            <person name="Logrieco A.F."/>
            <person name="MacCabe A."/>
            <person name="Maekelae M.R."/>
            <person name="Malavazi I."/>
            <person name="Melin P."/>
            <person name="Meyer V."/>
            <person name="Mielnichuk N."/>
            <person name="Miskei M."/>
            <person name="Molnar A.P."/>
            <person name="Mule G."/>
            <person name="Ngan C.Y."/>
            <person name="Orejas M."/>
            <person name="Orosz E."/>
            <person name="Ouedraogo J.P."/>
            <person name="Overkamp K.M."/>
            <person name="Park H.-S."/>
            <person name="Perrone G."/>
            <person name="Piumi F."/>
            <person name="Punt P.J."/>
            <person name="Ram A.F."/>
            <person name="Ramon A."/>
            <person name="Rauscher S."/>
            <person name="Record E."/>
            <person name="Riano-Pachon D.M."/>
            <person name="Robert V."/>
            <person name="Roehrig J."/>
            <person name="Ruller R."/>
            <person name="Salamov A."/>
            <person name="Salih N.S."/>
            <person name="Samson R.A."/>
            <person name="Sandor E."/>
            <person name="Sanguinetti M."/>
            <person name="Schuetze T."/>
            <person name="Sepcic K."/>
            <person name="Shelest E."/>
            <person name="Sherlock G."/>
            <person name="Sophianopoulou V."/>
            <person name="Squina F.M."/>
            <person name="Sun H."/>
            <person name="Susca A."/>
            <person name="Todd R.B."/>
            <person name="Tsang A."/>
            <person name="Unkles S.E."/>
            <person name="van de Wiele N."/>
            <person name="van Rossen-Uffink D."/>
            <person name="Oliveira J.V."/>
            <person name="Vesth T.C."/>
            <person name="Visser J."/>
            <person name="Yu J.-H."/>
            <person name="Zhou M."/>
            <person name="Andersen M.R."/>
            <person name="Archer D.B."/>
            <person name="Baker S.E."/>
            <person name="Benoit I."/>
            <person name="Brakhage A.A."/>
            <person name="Braus G.H."/>
            <person name="Fischer R."/>
            <person name="Frisvad J.C."/>
            <person name="Goldman G.H."/>
            <person name="Houbraken J."/>
            <person name="Oakley B."/>
            <person name="Pocsi I."/>
            <person name="Scazzocchio C."/>
            <person name="Seiboth B."/>
            <person name="vanKuyk P.A."/>
            <person name="Wortman J."/>
            <person name="Dyer P.S."/>
            <person name="Grigoriev I.V."/>
        </authorList>
    </citation>
    <scope>NUCLEOTIDE SEQUENCE [LARGE SCALE GENOMIC DNA]</scope>
    <source>
        <strain evidence="3">DTO 134E9</strain>
    </source>
</reference>
<gene>
    <name evidence="2" type="ORF">ASPWEDRAFT_619299</name>
</gene>
<dbReference type="VEuPathDB" id="FungiDB:ASPWEDRAFT_619299"/>
<dbReference type="SMART" id="SM00256">
    <property type="entry name" value="FBOX"/>
    <property type="match status" value="1"/>
</dbReference>
<dbReference type="OrthoDB" id="4191831at2759"/>
<dbReference type="EMBL" id="KV878214">
    <property type="protein sequence ID" value="OJJ33330.1"/>
    <property type="molecule type" value="Genomic_DNA"/>
</dbReference>
<dbReference type="GeneID" id="63754451"/>
<organism evidence="2 3">
    <name type="scientific">Aspergillus wentii DTO 134E9</name>
    <dbReference type="NCBI Taxonomy" id="1073089"/>
    <lineage>
        <taxon>Eukaryota</taxon>
        <taxon>Fungi</taxon>
        <taxon>Dikarya</taxon>
        <taxon>Ascomycota</taxon>
        <taxon>Pezizomycotina</taxon>
        <taxon>Eurotiomycetes</taxon>
        <taxon>Eurotiomycetidae</taxon>
        <taxon>Eurotiales</taxon>
        <taxon>Aspergillaceae</taxon>
        <taxon>Aspergillus</taxon>
        <taxon>Aspergillus subgen. Cremei</taxon>
    </lineage>
</organism>
<sequence length="497" mass="57135">MKNLDDFQDESAFASLPNECWLQIVDLLDLKDLLSLSLVSKGLHTSVEHLIYKTVKWDCSPVPTTRVFQLTRTILSRPELGLCLQNFSMVNSFDVFWIKEWRDPWLDREWSEISADYGDVVEMAQAIVHRAEFPDADRWNRAIQDGDVFAVVSILLSQLHNLRTLQLDYTFIWKGGFPGLMLKHALFSAPKGVLSNFDSLVSVNYGSEVTMSGHINHDGPIQYDGFPDVDLDQFMAWFYLPSVQVLGVWLRSFKDVITEDRQPDLHNLHTLILARSTIEEVEVPSLLSLTPNLKTLHLGMAYRFKQRRQLENGHAILQGLSYLHNTLERLSMGIEYYPSFEACNVEDEEDNPDRKPWIGFVKEFPKLVSTEIPVTLLLGSDPDNAENITKVLPSTLEELCIQWDNSRVSNNDWVDAEEVLECVKYVVQSQQSQFARLKRMTVRVWLDEEYGEGHQEEAEEICQEAGIDFEMRLDCLSPGLWTRDVFGPRENKSIDLV</sequence>
<dbReference type="InterPro" id="IPR036047">
    <property type="entry name" value="F-box-like_dom_sf"/>
</dbReference>
<name>A0A1L9REH8_ASPWE</name>
<dbReference type="SUPFAM" id="SSF81383">
    <property type="entry name" value="F-box domain"/>
    <property type="match status" value="1"/>
</dbReference>
<accession>A0A1L9REH8</accession>
<evidence type="ECO:0000313" key="2">
    <source>
        <dbReference type="EMBL" id="OJJ33330.1"/>
    </source>
</evidence>
<dbReference type="RefSeq" id="XP_040687007.1">
    <property type="nucleotide sequence ID" value="XM_040838603.1"/>
</dbReference>
<dbReference type="Proteomes" id="UP000184383">
    <property type="component" value="Unassembled WGS sequence"/>
</dbReference>
<evidence type="ECO:0000259" key="1">
    <source>
        <dbReference type="PROSITE" id="PS50181"/>
    </source>
</evidence>
<dbReference type="Gene3D" id="1.20.1280.50">
    <property type="match status" value="1"/>
</dbReference>
<keyword evidence="3" id="KW-1185">Reference proteome</keyword>